<accession>A0A8J7IAH2</accession>
<gene>
    <name evidence="10 12" type="primary">secF</name>
    <name evidence="12" type="ORF">I8752_31920</name>
</gene>
<comment type="subcellular location">
    <subcellularLocation>
        <location evidence="1 10">Cell membrane</location>
        <topology evidence="1 10">Multi-pass membrane protein</topology>
    </subcellularLocation>
</comment>
<dbReference type="EMBL" id="JAECZA010000289">
    <property type="protein sequence ID" value="MBH8577495.1"/>
    <property type="molecule type" value="Genomic_DNA"/>
</dbReference>
<comment type="function">
    <text evidence="10">Probably participates in protein translocation into and across both the cytoplasmic and thylakoid membranes in cyanobacterial cells.</text>
</comment>
<dbReference type="GO" id="GO:0043952">
    <property type="term" value="P:protein transport by the Sec complex"/>
    <property type="evidence" value="ECO:0007669"/>
    <property type="project" value="UniProtKB-UniRule"/>
</dbReference>
<keyword evidence="3 10" id="KW-1003">Cell membrane</keyword>
<protein>
    <recommendedName>
        <fullName evidence="10">Protein-export membrane protein SecF</fullName>
    </recommendedName>
</protein>
<dbReference type="AlphaFoldDB" id="A0A8J7IAH2"/>
<feature type="transmembrane region" description="Helical" evidence="10">
    <location>
        <begin position="256"/>
        <end position="274"/>
    </location>
</feature>
<evidence type="ECO:0000256" key="7">
    <source>
        <dbReference type="ARBA" id="ARBA00022989"/>
    </source>
</evidence>
<evidence type="ECO:0000256" key="6">
    <source>
        <dbReference type="ARBA" id="ARBA00022927"/>
    </source>
</evidence>
<dbReference type="Gene3D" id="1.20.1640.10">
    <property type="entry name" value="Multidrug efflux transporter AcrB transmembrane domain"/>
    <property type="match status" value="1"/>
</dbReference>
<evidence type="ECO:0000259" key="11">
    <source>
        <dbReference type="Pfam" id="PF02355"/>
    </source>
</evidence>
<evidence type="ECO:0000256" key="1">
    <source>
        <dbReference type="ARBA" id="ARBA00004651"/>
    </source>
</evidence>
<proteinExistence type="inferred from homology"/>
<feature type="transmembrane region" description="Helical" evidence="10">
    <location>
        <begin position="204"/>
        <end position="225"/>
    </location>
</feature>
<keyword evidence="8 10" id="KW-0811">Translocation</keyword>
<dbReference type="Proteomes" id="UP000662314">
    <property type="component" value="Unassembled WGS sequence"/>
</dbReference>
<dbReference type="SUPFAM" id="SSF82866">
    <property type="entry name" value="Multidrug efflux transporter AcrB transmembrane domain"/>
    <property type="match status" value="1"/>
</dbReference>
<keyword evidence="13" id="KW-1185">Reference proteome</keyword>
<dbReference type="NCBIfam" id="TIGR00916">
    <property type="entry name" value="2A0604s01"/>
    <property type="match status" value="1"/>
</dbReference>
<dbReference type="PANTHER" id="PTHR30081">
    <property type="entry name" value="PROTEIN-EXPORT MEMBRANE PROTEIN SEC"/>
    <property type="match status" value="1"/>
</dbReference>
<feature type="transmembrane region" description="Helical" evidence="10">
    <location>
        <begin position="12"/>
        <end position="31"/>
    </location>
</feature>
<evidence type="ECO:0000256" key="5">
    <source>
        <dbReference type="ARBA" id="ARBA00022692"/>
    </source>
</evidence>
<evidence type="ECO:0000313" key="12">
    <source>
        <dbReference type="EMBL" id="MBH8577495.1"/>
    </source>
</evidence>
<dbReference type="NCBIfam" id="TIGR00966">
    <property type="entry name" value="transloc_SecF"/>
    <property type="match status" value="1"/>
</dbReference>
<comment type="similarity">
    <text evidence="10">Belongs to the SecD/SecF family. SecF subfamily.</text>
</comment>
<evidence type="ECO:0000256" key="3">
    <source>
        <dbReference type="ARBA" id="ARBA00022475"/>
    </source>
</evidence>
<dbReference type="GO" id="GO:0065002">
    <property type="term" value="P:intracellular protein transmembrane transport"/>
    <property type="evidence" value="ECO:0007669"/>
    <property type="project" value="UniProtKB-UniRule"/>
</dbReference>
<evidence type="ECO:0000313" key="13">
    <source>
        <dbReference type="Proteomes" id="UP000662314"/>
    </source>
</evidence>
<keyword evidence="2 10" id="KW-0813">Transport</keyword>
<dbReference type="PANTHER" id="PTHR30081:SF8">
    <property type="entry name" value="PROTEIN TRANSLOCASE SUBUNIT SECF"/>
    <property type="match status" value="1"/>
</dbReference>
<keyword evidence="9 10" id="KW-0472">Membrane</keyword>
<comment type="function">
    <text evidence="10">Part of the Sec protein translocase complex. Interacts with the SecYEG preprotein conducting channel. SecDF uses the proton motive force (PMF) to complete protein translocation after the ATP-dependent function of SecA.</text>
</comment>
<reference evidence="12 13" key="1">
    <citation type="journal article" date="2021" name="Int. J. Syst. Evol. Microbiol.">
        <title>Amazonocrinis nigriterrae gen. nov., sp. nov., Atlanticothrix silvestris gen. nov., sp. nov. and Dendronalium phyllosphericum gen. nov., sp. nov., nostocacean cyanobacteria from Brazilian environments.</title>
        <authorList>
            <person name="Alvarenga D.O."/>
            <person name="Andreote A.P.D."/>
            <person name="Branco L.H.Z."/>
            <person name="Delbaje E."/>
            <person name="Cruz R.B."/>
            <person name="Varani A.M."/>
            <person name="Fiore M.F."/>
        </authorList>
    </citation>
    <scope>NUCLEOTIDE SEQUENCE [LARGE SCALE GENOMIC DNA]</scope>
    <source>
        <strain evidence="12 13">CENA369</strain>
    </source>
</reference>
<feature type="transmembrane region" description="Helical" evidence="10">
    <location>
        <begin position="145"/>
        <end position="166"/>
    </location>
</feature>
<dbReference type="FunFam" id="1.20.1640.10:FF:000055">
    <property type="entry name" value="Protein-export membrane protein SecF"/>
    <property type="match status" value="1"/>
</dbReference>
<keyword evidence="5 10" id="KW-0812">Transmembrane</keyword>
<comment type="caution">
    <text evidence="12">The sequence shown here is derived from an EMBL/GenBank/DDBJ whole genome shotgun (WGS) entry which is preliminary data.</text>
</comment>
<keyword evidence="7 10" id="KW-1133">Transmembrane helix</keyword>
<keyword evidence="4" id="KW-0997">Cell inner membrane</keyword>
<dbReference type="HAMAP" id="MF_01464_B">
    <property type="entry name" value="SecF_B"/>
    <property type="match status" value="1"/>
</dbReference>
<dbReference type="GO" id="GO:0005886">
    <property type="term" value="C:plasma membrane"/>
    <property type="evidence" value="ECO:0007669"/>
    <property type="project" value="UniProtKB-SubCell"/>
</dbReference>
<feature type="transmembrane region" description="Helical" evidence="10">
    <location>
        <begin position="173"/>
        <end position="198"/>
    </location>
</feature>
<dbReference type="InterPro" id="IPR048634">
    <property type="entry name" value="SecD_SecF_C"/>
</dbReference>
<dbReference type="GO" id="GO:0015450">
    <property type="term" value="F:protein-transporting ATPase activity"/>
    <property type="evidence" value="ECO:0007669"/>
    <property type="project" value="InterPro"/>
</dbReference>
<dbReference type="RefSeq" id="WP_214436184.1">
    <property type="nucleotide sequence ID" value="NZ_CAWPUQ010000225.1"/>
</dbReference>
<evidence type="ECO:0000256" key="8">
    <source>
        <dbReference type="ARBA" id="ARBA00023010"/>
    </source>
</evidence>
<evidence type="ECO:0000256" key="9">
    <source>
        <dbReference type="ARBA" id="ARBA00023136"/>
    </source>
</evidence>
<name>A0A8J7IAH2_9NOST</name>
<evidence type="ECO:0000256" key="4">
    <source>
        <dbReference type="ARBA" id="ARBA00022519"/>
    </source>
</evidence>
<keyword evidence="6 10" id="KW-0653">Protein transport</keyword>
<dbReference type="InterPro" id="IPR055344">
    <property type="entry name" value="SecD_SecF_C_bact"/>
</dbReference>
<feature type="domain" description="Protein export membrane protein SecD/SecF C-terminal" evidence="11">
    <location>
        <begin position="121"/>
        <end position="308"/>
    </location>
</feature>
<evidence type="ECO:0000256" key="2">
    <source>
        <dbReference type="ARBA" id="ARBA00022448"/>
    </source>
</evidence>
<dbReference type="GO" id="GO:0006605">
    <property type="term" value="P:protein targeting"/>
    <property type="evidence" value="ECO:0007669"/>
    <property type="project" value="UniProtKB-UniRule"/>
</dbReference>
<organism evidence="12 13">
    <name type="scientific">Dendronalium phyllosphericum CENA369</name>
    <dbReference type="NCBI Taxonomy" id="1725256"/>
    <lineage>
        <taxon>Bacteria</taxon>
        <taxon>Bacillati</taxon>
        <taxon>Cyanobacteriota</taxon>
        <taxon>Cyanophyceae</taxon>
        <taxon>Nostocales</taxon>
        <taxon>Nostocaceae</taxon>
        <taxon>Dendronalium</taxon>
        <taxon>Dendronalium phyllosphericum</taxon>
    </lineage>
</organism>
<sequence>MKLSINKSRSLWWSISIGIILAGIISMVISWQNPSIKAPLRPSLDFVGGSRLQFERDCTKPGNCDKPIDINVVREVAKAEGLGDSSIQIVADKDTKAENGILIRTKNLDRDQRTKLQNALSEKIGTFDEQKNQIDTVGPTLGRELFTSGVIALIVSFAGIVIYLAFRFQLDYAVFAIVALFHDILITVGVFSLLGLVLGIEVDSLFIVALLTITGFSVNDTVVIYDRIRETLQTNPNRPIADIVDDAVNQTLGRSINTTLTVLLTLFAIFLFGGETLKNFALALIIGFTMGAYSSIFIASTLLAWWRERTDRPIAVASTDIDTSTTSQDS</sequence>
<dbReference type="InterPro" id="IPR022813">
    <property type="entry name" value="SecD/SecF_arch_bac"/>
</dbReference>
<comment type="subunit">
    <text evidence="10">Forms a complex with SecD. Part of the essential Sec protein translocation apparatus which comprises SecA, SecYEG and auxiliary proteins SecDF. Other proteins may also be involved.</text>
</comment>
<dbReference type="Pfam" id="PF02355">
    <property type="entry name" value="SecD_SecF_C"/>
    <property type="match status" value="1"/>
</dbReference>
<dbReference type="InterPro" id="IPR022645">
    <property type="entry name" value="SecD/SecF_bac"/>
</dbReference>
<dbReference type="PRINTS" id="PR01755">
    <property type="entry name" value="SECFTRNLCASE"/>
</dbReference>
<dbReference type="InterPro" id="IPR005665">
    <property type="entry name" value="SecF_bac"/>
</dbReference>
<feature type="transmembrane region" description="Helical" evidence="10">
    <location>
        <begin position="280"/>
        <end position="306"/>
    </location>
</feature>
<evidence type="ECO:0000256" key="10">
    <source>
        <dbReference type="HAMAP-Rule" id="MF_01464"/>
    </source>
</evidence>